<dbReference type="GO" id="GO:0046872">
    <property type="term" value="F:metal ion binding"/>
    <property type="evidence" value="ECO:0007669"/>
    <property type="project" value="UniProtKB-KW"/>
</dbReference>
<evidence type="ECO:0000256" key="8">
    <source>
        <dbReference type="ARBA" id="ARBA00023210"/>
    </source>
</evidence>
<evidence type="ECO:0000256" key="3">
    <source>
        <dbReference type="ARBA" id="ARBA00022618"/>
    </source>
</evidence>
<dbReference type="InterPro" id="IPR027417">
    <property type="entry name" value="P-loop_NTPase"/>
</dbReference>
<keyword evidence="8" id="KW-0717">Septation</keyword>
<evidence type="ECO:0000256" key="7">
    <source>
        <dbReference type="ARBA" id="ARBA00023134"/>
    </source>
</evidence>
<feature type="region of interest" description="Disordered" evidence="10">
    <location>
        <begin position="111"/>
        <end position="143"/>
    </location>
</feature>
<dbReference type="GO" id="GO:0005525">
    <property type="term" value="F:GTP binding"/>
    <property type="evidence" value="ECO:0007669"/>
    <property type="project" value="UniProtKB-KW"/>
</dbReference>
<comment type="similarity">
    <text evidence="2">Belongs to the TRAFAC class TrmE-Era-EngA-EngB-Septin-like GTPase superfamily. EngB GTPase family.</text>
</comment>
<dbReference type="OrthoDB" id="391988at2759"/>
<dbReference type="CDD" id="cd01876">
    <property type="entry name" value="YihA_EngB"/>
    <property type="match status" value="1"/>
</dbReference>
<dbReference type="InterPro" id="IPR019987">
    <property type="entry name" value="GTP-bd_ribosome_bio_YsxC"/>
</dbReference>
<dbReference type="InterPro" id="IPR030393">
    <property type="entry name" value="G_ENGB_dom"/>
</dbReference>
<evidence type="ECO:0000313" key="12">
    <source>
        <dbReference type="EMBL" id="KFG47267.1"/>
    </source>
</evidence>
<evidence type="ECO:0000313" key="13">
    <source>
        <dbReference type="Proteomes" id="UP000028837"/>
    </source>
</evidence>
<keyword evidence="3" id="KW-0132">Cell division</keyword>
<accession>A0A086KS99</accession>
<evidence type="ECO:0000256" key="5">
    <source>
        <dbReference type="ARBA" id="ARBA00022741"/>
    </source>
</evidence>
<gene>
    <name evidence="12" type="ORF">TGDOM2_217760</name>
</gene>
<evidence type="ECO:0000256" key="1">
    <source>
        <dbReference type="ARBA" id="ARBA00001946"/>
    </source>
</evidence>
<comment type="cofactor">
    <cofactor evidence="1">
        <name>Mg(2+)</name>
        <dbReference type="ChEBI" id="CHEBI:18420"/>
    </cofactor>
</comment>
<feature type="domain" description="EngB-type G" evidence="11">
    <location>
        <begin position="225"/>
        <end position="404"/>
    </location>
</feature>
<keyword evidence="7" id="KW-0342">GTP-binding</keyword>
<dbReference type="AlphaFoldDB" id="A0A086KS99"/>
<evidence type="ECO:0000256" key="10">
    <source>
        <dbReference type="SAM" id="MobiDB-lite"/>
    </source>
</evidence>
<keyword evidence="5" id="KW-0547">Nucleotide-binding</keyword>
<evidence type="ECO:0000256" key="4">
    <source>
        <dbReference type="ARBA" id="ARBA00022723"/>
    </source>
</evidence>
<reference evidence="12 13" key="1">
    <citation type="submission" date="2014-02" db="EMBL/GenBank/DDBJ databases">
        <authorList>
            <person name="Sibley D."/>
            <person name="Venepally P."/>
            <person name="Karamycheva S."/>
            <person name="Hadjithomas M."/>
            <person name="Khan A."/>
            <person name="Brunk B."/>
            <person name="Roos D."/>
            <person name="Caler E."/>
            <person name="Lorenzi H."/>
        </authorList>
    </citation>
    <scope>NUCLEOTIDE SEQUENCE [LARGE SCALE GENOMIC DNA]</scope>
    <source>
        <strain evidence="12 13">GAB2-2007-GAL-DOM2</strain>
    </source>
</reference>
<keyword evidence="4" id="KW-0479">Metal-binding</keyword>
<dbReference type="Pfam" id="PF01926">
    <property type="entry name" value="MMR_HSR1"/>
    <property type="match status" value="1"/>
</dbReference>
<dbReference type="SUPFAM" id="SSF52540">
    <property type="entry name" value="P-loop containing nucleoside triphosphate hydrolases"/>
    <property type="match status" value="1"/>
</dbReference>
<dbReference type="InterPro" id="IPR006073">
    <property type="entry name" value="GTP-bd"/>
</dbReference>
<dbReference type="PROSITE" id="PS51706">
    <property type="entry name" value="G_ENGB"/>
    <property type="match status" value="1"/>
</dbReference>
<evidence type="ECO:0000256" key="2">
    <source>
        <dbReference type="ARBA" id="ARBA00009638"/>
    </source>
</evidence>
<feature type="compositionally biased region" description="Acidic residues" evidence="10">
    <location>
        <begin position="128"/>
        <end position="141"/>
    </location>
</feature>
<organism evidence="12 13">
    <name type="scientific">Toxoplasma gondii GAB2-2007-GAL-DOM2</name>
    <dbReference type="NCBI Taxonomy" id="1130820"/>
    <lineage>
        <taxon>Eukaryota</taxon>
        <taxon>Sar</taxon>
        <taxon>Alveolata</taxon>
        <taxon>Apicomplexa</taxon>
        <taxon>Conoidasida</taxon>
        <taxon>Coccidia</taxon>
        <taxon>Eucoccidiorida</taxon>
        <taxon>Eimeriorina</taxon>
        <taxon>Sarcocystidae</taxon>
        <taxon>Toxoplasma</taxon>
    </lineage>
</organism>
<proteinExistence type="inferred from homology"/>
<protein>
    <submittedName>
        <fullName evidence="12">GTP-binding protein</fullName>
    </submittedName>
</protein>
<dbReference type="EMBL" id="AHZU02000210">
    <property type="protein sequence ID" value="KFG47267.1"/>
    <property type="molecule type" value="Genomic_DNA"/>
</dbReference>
<evidence type="ECO:0000256" key="6">
    <source>
        <dbReference type="ARBA" id="ARBA00022842"/>
    </source>
</evidence>
<feature type="region of interest" description="Disordered" evidence="10">
    <location>
        <begin position="17"/>
        <end position="39"/>
    </location>
</feature>
<dbReference type="Proteomes" id="UP000028837">
    <property type="component" value="Unassembled WGS sequence"/>
</dbReference>
<dbReference type="PANTHER" id="PTHR11649">
    <property type="entry name" value="MSS1/TRME-RELATED GTP-BINDING PROTEIN"/>
    <property type="match status" value="1"/>
</dbReference>
<dbReference type="VEuPathDB" id="ToxoDB:TGDOM2_217760"/>
<name>A0A086KS99_TOXGO</name>
<keyword evidence="6" id="KW-0460">Magnesium</keyword>
<dbReference type="NCBIfam" id="TIGR03598">
    <property type="entry name" value="GTPase_YsxC"/>
    <property type="match status" value="1"/>
</dbReference>
<comment type="caution">
    <text evidence="12">The sequence shown here is derived from an EMBL/GenBank/DDBJ whole genome shotgun (WGS) entry which is preliminary data.</text>
</comment>
<sequence length="428" mass="48205">MTERSRMRMQLIRAWTRHRGDAGGGPLPPLKKPPRNLASNDEVSSSVRFSPFLSPSRRLFAILSFPVCVSRSENKVVSPALSLRVPPHGTRAPDSRVFPGAHAVRLFSTGAGRRSARGRRRAAAVSEQAEDTGDADADNEGDPQVSLVEQESRMRFWQEEQEDDGLPLLARPFVHAFQPREFLNREDLPWLSPEQRKYSRILFGKPIAAHPVLVAQTLHKLPHNPWPQVAAVGHSNVGKSSLLNALMHGRDVARSCSKPGRTRHLFTFDLGNHLSLVDLPGYGFARVKPQLKEEWAILIEEYFTRSKQLRRVLSLVDATKGVEALDERLWQLLAEKNLPFQVVLTKADLLTARELHAAMFDVLSRLQTVEKKETLLHPFVHAVSSRHNHGIPELRASLAAVASDWRKRQGLPLLKFQGQEDSPVRRHR</sequence>
<keyword evidence="9" id="KW-0131">Cell cycle</keyword>
<dbReference type="Gene3D" id="3.40.50.300">
    <property type="entry name" value="P-loop containing nucleotide triphosphate hydrolases"/>
    <property type="match status" value="1"/>
</dbReference>
<dbReference type="GO" id="GO:0051301">
    <property type="term" value="P:cell division"/>
    <property type="evidence" value="ECO:0007669"/>
    <property type="project" value="UniProtKB-KW"/>
</dbReference>
<evidence type="ECO:0000259" key="11">
    <source>
        <dbReference type="PROSITE" id="PS51706"/>
    </source>
</evidence>
<dbReference type="HAMAP" id="MF_00321">
    <property type="entry name" value="GTPase_EngB"/>
    <property type="match status" value="1"/>
</dbReference>
<evidence type="ECO:0000256" key="9">
    <source>
        <dbReference type="ARBA" id="ARBA00023306"/>
    </source>
</evidence>
<dbReference type="PANTHER" id="PTHR11649:SF13">
    <property type="entry name" value="ENGB-TYPE G DOMAIN-CONTAINING PROTEIN"/>
    <property type="match status" value="1"/>
</dbReference>